<comment type="similarity">
    <text evidence="14 15">Belongs to the BABAM2 family.</text>
</comment>
<keyword evidence="10 15" id="KW-0156">Chromatin regulator</keyword>
<evidence type="ECO:0000256" key="14">
    <source>
        <dbReference type="ARBA" id="ARBA00025766"/>
    </source>
</evidence>
<keyword evidence="3 15" id="KW-0963">Cytoplasm</keyword>
<dbReference type="InParanoid" id="A0A482XPE2"/>
<dbReference type="GO" id="GO:0070552">
    <property type="term" value="C:BRISC complex"/>
    <property type="evidence" value="ECO:0007669"/>
    <property type="project" value="UniProtKB-UniRule"/>
</dbReference>
<keyword evidence="6" id="KW-0677">Repeat</keyword>
<evidence type="ECO:0000256" key="9">
    <source>
        <dbReference type="ARBA" id="ARBA00022786"/>
    </source>
</evidence>
<evidence type="ECO:0000256" key="8">
    <source>
        <dbReference type="ARBA" id="ARBA00022776"/>
    </source>
</evidence>
<evidence type="ECO:0000256" key="3">
    <source>
        <dbReference type="ARBA" id="ARBA00022490"/>
    </source>
</evidence>
<dbReference type="InterPro" id="IPR010358">
    <property type="entry name" value="BRE"/>
</dbReference>
<dbReference type="PANTHER" id="PTHR15189:SF7">
    <property type="entry name" value="BRISC AND BRCA1-A COMPLEX MEMBER 2"/>
    <property type="match status" value="1"/>
</dbReference>
<evidence type="ECO:0000256" key="1">
    <source>
        <dbReference type="ARBA" id="ARBA00004123"/>
    </source>
</evidence>
<dbReference type="Pfam" id="PF06113">
    <property type="entry name" value="BRE"/>
    <property type="match status" value="1"/>
</dbReference>
<keyword evidence="4 15" id="KW-0132">Cell division</keyword>
<evidence type="ECO:0000313" key="16">
    <source>
        <dbReference type="EMBL" id="RZF47474.1"/>
    </source>
</evidence>
<comment type="function">
    <text evidence="15">May play a role in homeostasis or cellular differentiation in cells of neural, epithelial and germline origins. May also act as a death receptor-associated anti-apoptotic protein, which inhibits the mitochondrial apoptotic pathway.</text>
</comment>
<comment type="domain">
    <text evidence="15">Contains 2 ubiquitin-conjugating enzyme family-like (UEV-like) regions. These regions lack the critical Cys residues required for ubiquitination but retain the ability to bind ubiquitin.</text>
</comment>
<dbReference type="AlphaFoldDB" id="A0A482XPE2"/>
<dbReference type="GO" id="GO:0007095">
    <property type="term" value="P:mitotic G2 DNA damage checkpoint signaling"/>
    <property type="evidence" value="ECO:0007669"/>
    <property type="project" value="UniProtKB-UniRule"/>
</dbReference>
<name>A0A482XPE2_LAOST</name>
<dbReference type="OrthoDB" id="538811at2759"/>
<protein>
    <recommendedName>
        <fullName evidence="2 15">BRISC and BRCA1-A complex member 2</fullName>
    </recommendedName>
</protein>
<keyword evidence="11 15" id="KW-0234">DNA repair</keyword>
<dbReference type="GO" id="GO:0010212">
    <property type="term" value="P:response to ionizing radiation"/>
    <property type="evidence" value="ECO:0007669"/>
    <property type="project" value="UniProtKB-UniRule"/>
</dbReference>
<keyword evidence="13 15" id="KW-0131">Cell cycle</keyword>
<evidence type="ECO:0000256" key="13">
    <source>
        <dbReference type="ARBA" id="ARBA00023306"/>
    </source>
</evidence>
<dbReference type="GO" id="GO:0045739">
    <property type="term" value="P:positive regulation of DNA repair"/>
    <property type="evidence" value="ECO:0007669"/>
    <property type="project" value="UniProtKB-UniRule"/>
</dbReference>
<reference evidence="16 17" key="1">
    <citation type="journal article" date="2017" name="Gigascience">
        <title>Genome sequence of the small brown planthopper, Laodelphax striatellus.</title>
        <authorList>
            <person name="Zhu J."/>
            <person name="Jiang F."/>
            <person name="Wang X."/>
            <person name="Yang P."/>
            <person name="Bao Y."/>
            <person name="Zhao W."/>
            <person name="Wang W."/>
            <person name="Lu H."/>
            <person name="Wang Q."/>
            <person name="Cui N."/>
            <person name="Li J."/>
            <person name="Chen X."/>
            <person name="Luo L."/>
            <person name="Yu J."/>
            <person name="Kang L."/>
            <person name="Cui F."/>
        </authorList>
    </citation>
    <scope>NUCLEOTIDE SEQUENCE [LARGE SCALE GENOMIC DNA]</scope>
    <source>
        <strain evidence="16">Lst14</strain>
    </source>
</reference>
<dbReference type="PANTHER" id="PTHR15189">
    <property type="entry name" value="BRISC AND BRCA1-A COMPLEX MEMBER 2"/>
    <property type="match status" value="1"/>
</dbReference>
<gene>
    <name evidence="16" type="ORF">LSTR_LSTR007401</name>
</gene>
<sequence>MENMIRLDTQQTLQSLTRELLKHNFGIAGEKATISDVRSGLPGVERNESCADFFGDRFQLSVPYAGQRLNWDIVLDPSSPDNPPDFDLNDDAFTNNYITVDCLEQAVPSLFNWQADDRNALKNVVSELLQLYKKYQVEELKELPNYTNYKNAMESGLVTAEDAEVLIESTGYTTFLFRLPLDMSDFEVQDGDYAIHVSLDFSRPTARMSKPKLQMTPALLDVMNTKQFYQKHENTCSESSDLADYLRRVLYKAATSILHHKVKPVTKRKRFVFEFLNFRGTSVLEFDAIEFLHASFLLDDSKGFVCILKLTLADNFPITPPVYALRSVYNADPVDSFRVPFQMCWDNRSAVKKALQFIENEIEQLRNKPQIVI</sequence>
<evidence type="ECO:0000313" key="17">
    <source>
        <dbReference type="Proteomes" id="UP000291343"/>
    </source>
</evidence>
<dbReference type="GO" id="GO:0070531">
    <property type="term" value="C:BRCA1-A complex"/>
    <property type="evidence" value="ECO:0007669"/>
    <property type="project" value="UniProtKB-UniRule"/>
</dbReference>
<evidence type="ECO:0000256" key="15">
    <source>
        <dbReference type="RuleBase" id="RU368019"/>
    </source>
</evidence>
<dbReference type="GO" id="GO:0006325">
    <property type="term" value="P:chromatin organization"/>
    <property type="evidence" value="ECO:0007669"/>
    <property type="project" value="UniProtKB-UniRule"/>
</dbReference>
<dbReference type="EMBL" id="QKKF02004189">
    <property type="protein sequence ID" value="RZF47474.1"/>
    <property type="molecule type" value="Genomic_DNA"/>
</dbReference>
<accession>A0A482XPE2</accession>
<evidence type="ECO:0000256" key="4">
    <source>
        <dbReference type="ARBA" id="ARBA00022618"/>
    </source>
</evidence>
<evidence type="ECO:0000256" key="2">
    <source>
        <dbReference type="ARBA" id="ARBA00019438"/>
    </source>
</evidence>
<keyword evidence="7 15" id="KW-0227">DNA damage</keyword>
<keyword evidence="9 15" id="KW-0833">Ubl conjugation pathway</keyword>
<keyword evidence="5 15" id="KW-0053">Apoptosis</keyword>
<comment type="caution">
    <text evidence="16">The sequence shown here is derived from an EMBL/GenBank/DDBJ whole genome shotgun (WGS) entry which is preliminary data.</text>
</comment>
<keyword evidence="12 15" id="KW-0539">Nucleus</keyword>
<evidence type="ECO:0000256" key="10">
    <source>
        <dbReference type="ARBA" id="ARBA00022853"/>
    </source>
</evidence>
<evidence type="ECO:0000256" key="7">
    <source>
        <dbReference type="ARBA" id="ARBA00022763"/>
    </source>
</evidence>
<comment type="subunit">
    <text evidence="15">Component of the ARISC complex. Component of the BRCA1-A complex. Component of the BRISC complex. Binds polyubiquitin.</text>
</comment>
<dbReference type="Proteomes" id="UP000291343">
    <property type="component" value="Unassembled WGS sequence"/>
</dbReference>
<proteinExistence type="inferred from homology"/>
<comment type="subcellular location">
    <subcellularLocation>
        <location evidence="15">Cytoplasm</location>
    </subcellularLocation>
    <subcellularLocation>
        <location evidence="1 15">Nucleus</location>
    </subcellularLocation>
    <text evidence="15">Localizes at sites of DNA damage at double-strand breaks (DSBs).</text>
</comment>
<evidence type="ECO:0000256" key="11">
    <source>
        <dbReference type="ARBA" id="ARBA00023204"/>
    </source>
</evidence>
<dbReference type="GO" id="GO:0051301">
    <property type="term" value="P:cell division"/>
    <property type="evidence" value="ECO:0007669"/>
    <property type="project" value="UniProtKB-UniRule"/>
</dbReference>
<keyword evidence="17" id="KW-1185">Reference proteome</keyword>
<dbReference type="GO" id="GO:0005737">
    <property type="term" value="C:cytoplasm"/>
    <property type="evidence" value="ECO:0007669"/>
    <property type="project" value="UniProtKB-SubCell"/>
</dbReference>
<dbReference type="STRING" id="195883.A0A482XPE2"/>
<dbReference type="GO" id="GO:0006915">
    <property type="term" value="P:apoptotic process"/>
    <property type="evidence" value="ECO:0007669"/>
    <property type="project" value="UniProtKB-UniRule"/>
</dbReference>
<evidence type="ECO:0000256" key="12">
    <source>
        <dbReference type="ARBA" id="ARBA00023242"/>
    </source>
</evidence>
<organism evidence="16 17">
    <name type="scientific">Laodelphax striatellus</name>
    <name type="common">Small brown planthopper</name>
    <name type="synonym">Delphax striatella</name>
    <dbReference type="NCBI Taxonomy" id="195883"/>
    <lineage>
        <taxon>Eukaryota</taxon>
        <taxon>Metazoa</taxon>
        <taxon>Ecdysozoa</taxon>
        <taxon>Arthropoda</taxon>
        <taxon>Hexapoda</taxon>
        <taxon>Insecta</taxon>
        <taxon>Pterygota</taxon>
        <taxon>Neoptera</taxon>
        <taxon>Paraneoptera</taxon>
        <taxon>Hemiptera</taxon>
        <taxon>Auchenorrhyncha</taxon>
        <taxon>Fulgoroidea</taxon>
        <taxon>Delphacidae</taxon>
        <taxon>Criomorphinae</taxon>
        <taxon>Laodelphax</taxon>
    </lineage>
</organism>
<evidence type="ECO:0000256" key="6">
    <source>
        <dbReference type="ARBA" id="ARBA00022737"/>
    </source>
</evidence>
<dbReference type="GO" id="GO:0006302">
    <property type="term" value="P:double-strand break repair"/>
    <property type="evidence" value="ECO:0007669"/>
    <property type="project" value="UniProtKB-UniRule"/>
</dbReference>
<dbReference type="SMR" id="A0A482XPE2"/>
<keyword evidence="8 15" id="KW-0498">Mitosis</keyword>
<dbReference type="GO" id="GO:0031593">
    <property type="term" value="F:polyubiquitin modification-dependent protein binding"/>
    <property type="evidence" value="ECO:0007669"/>
    <property type="project" value="UniProtKB-UniRule"/>
</dbReference>
<evidence type="ECO:0000256" key="5">
    <source>
        <dbReference type="ARBA" id="ARBA00022703"/>
    </source>
</evidence>